<reference evidence="4" key="2">
    <citation type="submission" date="2014-09" db="EMBL/GenBank/DDBJ databases">
        <authorList>
            <person name="Mudge J."/>
            <person name="Ramaraj T."/>
            <person name="Lindquist I.E."/>
            <person name="Bharti A.K."/>
            <person name="Sundararajan A."/>
            <person name="Cameron C.T."/>
            <person name="Woodward J.E."/>
            <person name="May G.D."/>
            <person name="Brubaker C."/>
            <person name="Broadhvest J."/>
            <person name="Wilkins T.A."/>
        </authorList>
    </citation>
    <scope>NUCLEOTIDE SEQUENCE</scope>
    <source>
        <strain evidence="4">cv. AKA8401</strain>
    </source>
</reference>
<evidence type="ECO:0000313" key="1">
    <source>
        <dbReference type="EMBL" id="KHF97819.1"/>
    </source>
</evidence>
<sequence length="57" mass="6376">MYPCAIIKAAKLRACRLWWVLTNHEGVFFAVFSYPFGICNADEAEVGAIRASRLIDA</sequence>
<evidence type="ECO:0000313" key="2">
    <source>
        <dbReference type="EMBL" id="KHG09131.1"/>
    </source>
</evidence>
<reference evidence="2" key="1">
    <citation type="submission" date="2014-09" db="EMBL/GenBank/DDBJ databases">
        <title>G. arboreum L. cv. AKA8401 A2 genome assembly version 1.0.</title>
        <authorList>
            <person name="Mudge J."/>
            <person name="Ramaraj T."/>
            <person name="Lindquist I.E."/>
            <person name="Bharti A.K."/>
            <person name="Sundararajan A."/>
            <person name="Cameron C.T."/>
            <person name="Woodward J.E."/>
            <person name="May G.D."/>
            <person name="Brubaker C."/>
            <person name="Broadhvest J."/>
            <person name="Wilkins T.A."/>
        </authorList>
    </citation>
    <scope>NUCLEOTIDE SEQUENCE</scope>
</reference>
<accession>A0A0B0NDK7</accession>
<dbReference type="Proteomes" id="UP000032142">
    <property type="component" value="Unassembled WGS sequence"/>
</dbReference>
<dbReference type="EMBL" id="JRRC01018648">
    <property type="protein sequence ID" value="KHF97819.1"/>
    <property type="molecule type" value="Genomic_DNA"/>
</dbReference>
<proteinExistence type="predicted"/>
<evidence type="ECO:0000313" key="4">
    <source>
        <dbReference type="Proteomes" id="UP000032142"/>
    </source>
</evidence>
<evidence type="ECO:0000313" key="3">
    <source>
        <dbReference type="EMBL" id="KHG24803.1"/>
    </source>
</evidence>
<gene>
    <name evidence="3" type="ORF">F383_31354</name>
    <name evidence="2" type="ORF">F383_36383</name>
    <name evidence="1" type="ORF">F383_37080</name>
</gene>
<dbReference type="AlphaFoldDB" id="A0A0B0NDK7"/>
<name>A0A0B0NDK7_GOSAR</name>
<protein>
    <submittedName>
        <fullName evidence="2">Uncharacterized protein</fullName>
    </submittedName>
</protein>
<keyword evidence="4" id="KW-1185">Reference proteome</keyword>
<dbReference type="EMBL" id="JRRC01528557">
    <property type="protein sequence ID" value="KHG09131.1"/>
    <property type="molecule type" value="Genomic_DNA"/>
</dbReference>
<organism evidence="2 4">
    <name type="scientific">Gossypium arboreum</name>
    <name type="common">Tree cotton</name>
    <name type="synonym">Gossypium nanking</name>
    <dbReference type="NCBI Taxonomy" id="29729"/>
    <lineage>
        <taxon>Eukaryota</taxon>
        <taxon>Viridiplantae</taxon>
        <taxon>Streptophyta</taxon>
        <taxon>Embryophyta</taxon>
        <taxon>Tracheophyta</taxon>
        <taxon>Spermatophyta</taxon>
        <taxon>Magnoliopsida</taxon>
        <taxon>eudicotyledons</taxon>
        <taxon>Gunneridae</taxon>
        <taxon>Pentapetalae</taxon>
        <taxon>rosids</taxon>
        <taxon>malvids</taxon>
        <taxon>Malvales</taxon>
        <taxon>Malvaceae</taxon>
        <taxon>Malvoideae</taxon>
        <taxon>Gossypium</taxon>
    </lineage>
</organism>
<dbReference type="EMBL" id="KN430134">
    <property type="protein sequence ID" value="KHG24803.1"/>
    <property type="molecule type" value="Genomic_DNA"/>
</dbReference>